<dbReference type="PIRSF" id="PIRSF000022">
    <property type="entry name" value="Bc1_14K"/>
    <property type="match status" value="1"/>
</dbReference>
<evidence type="ECO:0000256" key="5">
    <source>
        <dbReference type="ARBA" id="ARBA00022792"/>
    </source>
</evidence>
<dbReference type="Proteomes" id="UP000033540">
    <property type="component" value="Unassembled WGS sequence"/>
</dbReference>
<dbReference type="FunFam" id="1.10.1090.10:FF:000001">
    <property type="entry name" value="Cytochrome b-c1 complex subunit 7"/>
    <property type="match status" value="1"/>
</dbReference>
<keyword evidence="4 9" id="KW-0679">Respiratory chain</keyword>
<dbReference type="OrthoDB" id="425749at2759"/>
<evidence type="ECO:0000256" key="8">
    <source>
        <dbReference type="ARBA" id="ARBA00023136"/>
    </source>
</evidence>
<dbReference type="SUPFAM" id="SSF81524">
    <property type="entry name" value="14 kDa protein of cytochrome bc1 complex (Ubiquinol-cytochrome c reductase)"/>
    <property type="match status" value="1"/>
</dbReference>
<protein>
    <recommendedName>
        <fullName evidence="9">Cytochrome b-c1 complex subunit 7</fullName>
    </recommendedName>
</protein>
<dbReference type="InterPro" id="IPR003197">
    <property type="entry name" value="QCR7"/>
</dbReference>
<sequence>MSAPSLSSYIVKRPWLKRWMMPIANWYTDAAGYRRLGLKADDLIPEESEVVQTAIKRLPPKEAYDRVFRIRRAFQCSVSHTLLPANEQTKPADDVEYLSPIIREIEKEQKERADLDSLVVKRR</sequence>
<dbReference type="GO" id="GO:0006122">
    <property type="term" value="P:mitochondrial electron transport, ubiquinol to cytochrome c"/>
    <property type="evidence" value="ECO:0007669"/>
    <property type="project" value="InterPro"/>
</dbReference>
<organism evidence="10 11">
    <name type="scientific">Aspergillus parasiticus (strain ATCC 56775 / NRRL 5862 / SRRC 143 / SU-1)</name>
    <dbReference type="NCBI Taxonomy" id="1403190"/>
    <lineage>
        <taxon>Eukaryota</taxon>
        <taxon>Fungi</taxon>
        <taxon>Dikarya</taxon>
        <taxon>Ascomycota</taxon>
        <taxon>Pezizomycotina</taxon>
        <taxon>Eurotiomycetes</taxon>
        <taxon>Eurotiomycetidae</taxon>
        <taxon>Eurotiales</taxon>
        <taxon>Aspergillaceae</taxon>
        <taxon>Aspergillus</taxon>
        <taxon>Aspergillus subgen. Circumdati</taxon>
    </lineage>
</organism>
<comment type="subcellular location">
    <subcellularLocation>
        <location evidence="1">Mitochondrion inner membrane</location>
        <topology evidence="1">Peripheral membrane protein</topology>
        <orientation evidence="1">Matrix side</orientation>
    </subcellularLocation>
</comment>
<keyword evidence="6 9" id="KW-0249">Electron transport</keyword>
<comment type="function">
    <text evidence="9">Component of the ubiquinol-cytochrome c oxidoreductase, a multisubunit transmembrane complex that is part of the mitochondrial electron transport chain which drives oxidative phosphorylation.</text>
</comment>
<dbReference type="Pfam" id="PF02271">
    <property type="entry name" value="UCR_14kD"/>
    <property type="match status" value="1"/>
</dbReference>
<proteinExistence type="inferred from homology"/>
<evidence type="ECO:0000256" key="4">
    <source>
        <dbReference type="ARBA" id="ARBA00022660"/>
    </source>
</evidence>
<evidence type="ECO:0000313" key="11">
    <source>
        <dbReference type="Proteomes" id="UP000033540"/>
    </source>
</evidence>
<keyword evidence="5 9" id="KW-0999">Mitochondrion inner membrane</keyword>
<evidence type="ECO:0000256" key="7">
    <source>
        <dbReference type="ARBA" id="ARBA00023128"/>
    </source>
</evidence>
<name>A0A0F0IM78_ASPPU</name>
<dbReference type="PANTHER" id="PTHR12022">
    <property type="entry name" value="UBIQUINOL-CYTOCHROME C REDUCTASE COMPLEX 14 KD PROTEIN"/>
    <property type="match status" value="1"/>
</dbReference>
<dbReference type="InterPro" id="IPR036544">
    <property type="entry name" value="QCR7_sf"/>
</dbReference>
<dbReference type="STRING" id="1403190.A0A0F0IM78"/>
<dbReference type="GO" id="GO:0045275">
    <property type="term" value="C:respiratory chain complex III"/>
    <property type="evidence" value="ECO:0007669"/>
    <property type="project" value="InterPro"/>
</dbReference>
<evidence type="ECO:0000256" key="2">
    <source>
        <dbReference type="ARBA" id="ARBA00008554"/>
    </source>
</evidence>
<accession>A0A0F0IM78</accession>
<reference evidence="10 11" key="1">
    <citation type="submission" date="2015-02" db="EMBL/GenBank/DDBJ databases">
        <title>Draft genome sequence of Aspergillus parasiticus SU-1.</title>
        <authorList>
            <person name="Yu J."/>
            <person name="Fedorova N."/>
            <person name="Yin Y."/>
            <person name="Losada L."/>
            <person name="Zafar N."/>
            <person name="Taujale R."/>
            <person name="Ehrlich K.C."/>
            <person name="Bhatnagar D."/>
            <person name="Cleveland T.E."/>
            <person name="Bennett J.W."/>
            <person name="Nierman W.C."/>
        </authorList>
    </citation>
    <scope>NUCLEOTIDE SEQUENCE [LARGE SCALE GENOMIC DNA]</scope>
    <source>
        <strain evidence="11">ATCC 56775 / NRRL 5862 / SRRC 143 / SU-1</strain>
    </source>
</reference>
<evidence type="ECO:0000256" key="1">
    <source>
        <dbReference type="ARBA" id="ARBA00004443"/>
    </source>
</evidence>
<keyword evidence="8 9" id="KW-0472">Membrane</keyword>
<keyword evidence="3 9" id="KW-0813">Transport</keyword>
<dbReference type="Gene3D" id="1.10.1090.10">
    <property type="entry name" value="Cytochrome b-c1 complex subunit 7"/>
    <property type="match status" value="1"/>
</dbReference>
<comment type="caution">
    <text evidence="10">The sequence shown here is derived from an EMBL/GenBank/DDBJ whole genome shotgun (WGS) entry which is preliminary data.</text>
</comment>
<evidence type="ECO:0000256" key="6">
    <source>
        <dbReference type="ARBA" id="ARBA00022982"/>
    </source>
</evidence>
<evidence type="ECO:0000256" key="9">
    <source>
        <dbReference type="PIRNR" id="PIRNR000022"/>
    </source>
</evidence>
<evidence type="ECO:0000256" key="3">
    <source>
        <dbReference type="ARBA" id="ARBA00022448"/>
    </source>
</evidence>
<keyword evidence="7 9" id="KW-0496">Mitochondrion</keyword>
<dbReference type="AlphaFoldDB" id="A0A0F0IM78"/>
<comment type="similarity">
    <text evidence="2 9">Belongs to the UQCRB/QCR7 family.</text>
</comment>
<dbReference type="EMBL" id="JZEE01000228">
    <property type="protein sequence ID" value="KJK66963.1"/>
    <property type="molecule type" value="Genomic_DNA"/>
</dbReference>
<dbReference type="GO" id="GO:0005743">
    <property type="term" value="C:mitochondrial inner membrane"/>
    <property type="evidence" value="ECO:0007669"/>
    <property type="project" value="UniProtKB-SubCell"/>
</dbReference>
<gene>
    <name evidence="10" type="ORF">P875_00127602</name>
</gene>
<dbReference type="PANTHER" id="PTHR12022:SF0">
    <property type="entry name" value="CYTOCHROME B-C1 COMPLEX SUBUNIT 7"/>
    <property type="match status" value="1"/>
</dbReference>
<evidence type="ECO:0000313" key="10">
    <source>
        <dbReference type="EMBL" id="KJK66963.1"/>
    </source>
</evidence>